<dbReference type="GO" id="GO:0000302">
    <property type="term" value="P:response to reactive oxygen species"/>
    <property type="evidence" value="ECO:0007669"/>
    <property type="project" value="TreeGrafter"/>
</dbReference>
<keyword evidence="4" id="KW-0560">Oxidoreductase</keyword>
<dbReference type="InterPro" id="IPR019793">
    <property type="entry name" value="Peroxidases_heam-ligand_BS"/>
</dbReference>
<keyword evidence="10" id="KW-1185">Reference proteome</keyword>
<evidence type="ECO:0000256" key="7">
    <source>
        <dbReference type="SAM" id="MobiDB-lite"/>
    </source>
</evidence>
<dbReference type="GO" id="GO:0004601">
    <property type="term" value="F:peroxidase activity"/>
    <property type="evidence" value="ECO:0007669"/>
    <property type="project" value="UniProtKB-KW"/>
</dbReference>
<protein>
    <submittedName>
        <fullName evidence="11">Ascorbate peroxidase</fullName>
    </submittedName>
</protein>
<dbReference type="Pfam" id="PF00141">
    <property type="entry name" value="peroxidase"/>
    <property type="match status" value="1"/>
</dbReference>
<evidence type="ECO:0000256" key="2">
    <source>
        <dbReference type="ARBA" id="ARBA00022617"/>
    </source>
</evidence>
<feature type="compositionally biased region" description="Pro residues" evidence="7">
    <location>
        <begin position="256"/>
        <end position="265"/>
    </location>
</feature>
<evidence type="ECO:0000256" key="1">
    <source>
        <dbReference type="ARBA" id="ARBA00022559"/>
    </source>
</evidence>
<keyword evidence="8" id="KW-0732">Signal</keyword>
<keyword evidence="5" id="KW-0408">Iron</keyword>
<evidence type="ECO:0000313" key="11">
    <source>
        <dbReference type="RefSeq" id="XP_013408457.1"/>
    </source>
</evidence>
<dbReference type="RefSeq" id="XP_013408457.1">
    <property type="nucleotide sequence ID" value="XM_013553003.1"/>
</dbReference>
<dbReference type="GO" id="GO:0042744">
    <property type="term" value="P:hydrogen peroxide catabolic process"/>
    <property type="evidence" value="ECO:0007669"/>
    <property type="project" value="TreeGrafter"/>
</dbReference>
<dbReference type="KEGG" id="lak:106172351"/>
<dbReference type="InParanoid" id="A0A1S3JDH4"/>
<dbReference type="SUPFAM" id="SSF48113">
    <property type="entry name" value="Heme-dependent peroxidases"/>
    <property type="match status" value="1"/>
</dbReference>
<dbReference type="GO" id="GO:0020037">
    <property type="term" value="F:heme binding"/>
    <property type="evidence" value="ECO:0007669"/>
    <property type="project" value="InterPro"/>
</dbReference>
<gene>
    <name evidence="11" type="primary">LOC106172351</name>
</gene>
<name>A0A1S3JDH4_LINAN</name>
<dbReference type="CDD" id="cd00314">
    <property type="entry name" value="plant_peroxidase_like"/>
    <property type="match status" value="1"/>
</dbReference>
<dbReference type="PROSITE" id="PS50873">
    <property type="entry name" value="PEROXIDASE_4"/>
    <property type="match status" value="1"/>
</dbReference>
<dbReference type="InterPro" id="IPR010255">
    <property type="entry name" value="Haem_peroxidase_sf"/>
</dbReference>
<dbReference type="GO" id="GO:0046872">
    <property type="term" value="F:metal ion binding"/>
    <property type="evidence" value="ECO:0007669"/>
    <property type="project" value="UniProtKB-KW"/>
</dbReference>
<feature type="domain" description="Plant heme peroxidase family profile" evidence="9">
    <location>
        <begin position="62"/>
        <end position="346"/>
    </location>
</feature>
<dbReference type="Gene3D" id="1.10.420.10">
    <property type="entry name" value="Peroxidase, domain 2"/>
    <property type="match status" value="1"/>
</dbReference>
<evidence type="ECO:0000256" key="3">
    <source>
        <dbReference type="ARBA" id="ARBA00022723"/>
    </source>
</evidence>
<keyword evidence="3" id="KW-0479">Metal-binding</keyword>
<keyword evidence="2" id="KW-0349">Heme</keyword>
<dbReference type="AlphaFoldDB" id="A0A1S3JDH4"/>
<evidence type="ECO:0000313" key="10">
    <source>
        <dbReference type="Proteomes" id="UP000085678"/>
    </source>
</evidence>
<evidence type="ECO:0000259" key="9">
    <source>
        <dbReference type="PROSITE" id="PS50873"/>
    </source>
</evidence>
<dbReference type="InterPro" id="IPR002016">
    <property type="entry name" value="Haem_peroxidase"/>
</dbReference>
<dbReference type="Gene3D" id="1.10.520.10">
    <property type="match status" value="1"/>
</dbReference>
<organism evidence="10 11">
    <name type="scientific">Lingula anatina</name>
    <name type="common">Brachiopod</name>
    <name type="synonym">Lingula unguis</name>
    <dbReference type="NCBI Taxonomy" id="7574"/>
    <lineage>
        <taxon>Eukaryota</taxon>
        <taxon>Metazoa</taxon>
        <taxon>Spiralia</taxon>
        <taxon>Lophotrochozoa</taxon>
        <taxon>Brachiopoda</taxon>
        <taxon>Linguliformea</taxon>
        <taxon>Lingulata</taxon>
        <taxon>Lingulida</taxon>
        <taxon>Linguloidea</taxon>
        <taxon>Lingulidae</taxon>
        <taxon>Lingula</taxon>
    </lineage>
</organism>
<keyword evidence="1 11" id="KW-0575">Peroxidase</keyword>
<feature type="signal peptide" evidence="8">
    <location>
        <begin position="1"/>
        <end position="19"/>
    </location>
</feature>
<evidence type="ECO:0000256" key="8">
    <source>
        <dbReference type="SAM" id="SignalP"/>
    </source>
</evidence>
<dbReference type="GeneID" id="106172351"/>
<dbReference type="Proteomes" id="UP000085678">
    <property type="component" value="Unplaced"/>
</dbReference>
<comment type="similarity">
    <text evidence="6">Belongs to the peroxidase family.</text>
</comment>
<dbReference type="OrthoDB" id="9970727at2759"/>
<accession>A0A1S3JDH4</accession>
<evidence type="ECO:0000256" key="5">
    <source>
        <dbReference type="ARBA" id="ARBA00023004"/>
    </source>
</evidence>
<dbReference type="PANTHER" id="PTHR31356">
    <property type="entry name" value="THYLAKOID LUMENAL 29 KDA PROTEIN, CHLOROPLASTIC-RELATED"/>
    <property type="match status" value="1"/>
</dbReference>
<proteinExistence type="inferred from homology"/>
<evidence type="ECO:0000256" key="4">
    <source>
        <dbReference type="ARBA" id="ARBA00023002"/>
    </source>
</evidence>
<dbReference type="STRING" id="7574.A0A1S3JDH4"/>
<feature type="chain" id="PRO_5010328089" evidence="8">
    <location>
        <begin position="20"/>
        <end position="346"/>
    </location>
</feature>
<dbReference type="PANTHER" id="PTHR31356:SF36">
    <property type="entry name" value="L-ASCORBATE PEROXIDASE 3"/>
    <property type="match status" value="1"/>
</dbReference>
<dbReference type="PROSITE" id="PS00435">
    <property type="entry name" value="PEROXIDASE_1"/>
    <property type="match status" value="1"/>
</dbReference>
<dbReference type="GO" id="GO:0034599">
    <property type="term" value="P:cellular response to oxidative stress"/>
    <property type="evidence" value="ECO:0007669"/>
    <property type="project" value="InterPro"/>
</dbReference>
<reference evidence="11" key="1">
    <citation type="submission" date="2025-08" db="UniProtKB">
        <authorList>
            <consortium name="RefSeq"/>
        </authorList>
    </citation>
    <scope>IDENTIFICATION</scope>
    <source>
        <tissue evidence="11">Gonads</tissue>
    </source>
</reference>
<dbReference type="OMA" id="THRDANE"/>
<evidence type="ECO:0000256" key="6">
    <source>
        <dbReference type="RuleBase" id="RU004241"/>
    </source>
</evidence>
<feature type="region of interest" description="Disordered" evidence="7">
    <location>
        <begin position="247"/>
        <end position="268"/>
    </location>
</feature>
<sequence length="346" mass="38530">MARFEIWLVVAFIPSLVAGYNSLSTKQVSEAKTRLRTVLKNYKAVLTTPGGGNGGLTTPLLATAVRLNFHDCVGGCDGCINFANEDNKGLEPIVKVLGDVYDKEGFSAVMSRADFWALAGIAALELAAENQRCRGRFCSVPKPSVTFKWGRKDCASSPTTKDMRELPNNHGDLAHVKKYFREEFGLNTREVVALMGAHTLGAAHRNQSGFAGRWVPRRDELSNQFYQILVNPNFNWTQSGFVRPQRPLRPFRPFRPNRPTPPPRTPKYQWDGNPVGFMLNTDVCLYKNLKLEADGKSKCTFNTCGASETASIVSEYAANNALWMKEFSKVYEKMISNGYDDLKLPG</sequence>
<dbReference type="InterPro" id="IPR044831">
    <property type="entry name" value="Ccp1-like"/>
</dbReference>
<dbReference type="PRINTS" id="PR00458">
    <property type="entry name" value="PEROXIDASE"/>
</dbReference>